<dbReference type="RefSeq" id="WP_344309235.1">
    <property type="nucleotide sequence ID" value="NZ_BAAANO010000018.1"/>
</dbReference>
<dbReference type="GO" id="GO:0016746">
    <property type="term" value="F:acyltransferase activity"/>
    <property type="evidence" value="ECO:0007669"/>
    <property type="project" value="UniProtKB-KW"/>
</dbReference>
<keyword evidence="5" id="KW-1185">Reference proteome</keyword>
<gene>
    <name evidence="4" type="ORF">GCM10009755_19710</name>
</gene>
<dbReference type="Pfam" id="PF01553">
    <property type="entry name" value="Acyltransferase"/>
    <property type="match status" value="1"/>
</dbReference>
<dbReference type="PANTHER" id="PTHR10434">
    <property type="entry name" value="1-ACYL-SN-GLYCEROL-3-PHOSPHATE ACYLTRANSFERASE"/>
    <property type="match status" value="1"/>
</dbReference>
<comment type="caution">
    <text evidence="4">The sequence shown here is derived from an EMBL/GenBank/DDBJ whole genome shotgun (WGS) entry which is preliminary data.</text>
</comment>
<dbReference type="PANTHER" id="PTHR10434:SF11">
    <property type="entry name" value="1-ACYL-SN-GLYCEROL-3-PHOSPHATE ACYLTRANSFERASE"/>
    <property type="match status" value="1"/>
</dbReference>
<evidence type="ECO:0000313" key="5">
    <source>
        <dbReference type="Proteomes" id="UP001500755"/>
    </source>
</evidence>
<dbReference type="SUPFAM" id="SSF69593">
    <property type="entry name" value="Glycerol-3-phosphate (1)-acyltransferase"/>
    <property type="match status" value="1"/>
</dbReference>
<feature type="domain" description="Phospholipid/glycerol acyltransferase" evidence="3">
    <location>
        <begin position="34"/>
        <end position="153"/>
    </location>
</feature>
<dbReference type="InterPro" id="IPR002123">
    <property type="entry name" value="Plipid/glycerol_acylTrfase"/>
</dbReference>
<keyword evidence="2 4" id="KW-0012">Acyltransferase</keyword>
<keyword evidence="1" id="KW-0808">Transferase</keyword>
<dbReference type="SMART" id="SM00563">
    <property type="entry name" value="PlsC"/>
    <property type="match status" value="1"/>
</dbReference>
<protein>
    <submittedName>
        <fullName evidence="4">Lysophospholipid acyltransferase family protein</fullName>
    </submittedName>
</protein>
<sequence>MFYWMLKIIVAPVLRILFRPWVRGLENIPESGPVILAGNHLSFIDSILVPVVSPRPVYYLAKNDYFTGRGLGGMLTRWFFTLTNQLPMDRSGGAGSSASLSSGTKVLADGGVLGIYPEGTRSPDGKLYRGRTGVARLVIESGSPVVPVAVIGTDRIQPVGAKLPRLGRVGIVFGEALDFSKYTGVPEDRFLLRSITDEIMYEILRLSGQKYVDSYASTVKTRLLAEKKASDGSGSGAGKSLAE</sequence>
<evidence type="ECO:0000259" key="3">
    <source>
        <dbReference type="SMART" id="SM00563"/>
    </source>
</evidence>
<evidence type="ECO:0000256" key="2">
    <source>
        <dbReference type="ARBA" id="ARBA00023315"/>
    </source>
</evidence>
<evidence type="ECO:0000313" key="4">
    <source>
        <dbReference type="EMBL" id="GAA2009187.1"/>
    </source>
</evidence>
<organism evidence="4 5">
    <name type="scientific">Brevibacterium samyangense</name>
    <dbReference type="NCBI Taxonomy" id="366888"/>
    <lineage>
        <taxon>Bacteria</taxon>
        <taxon>Bacillati</taxon>
        <taxon>Actinomycetota</taxon>
        <taxon>Actinomycetes</taxon>
        <taxon>Micrococcales</taxon>
        <taxon>Brevibacteriaceae</taxon>
        <taxon>Brevibacterium</taxon>
    </lineage>
</organism>
<dbReference type="CDD" id="cd07989">
    <property type="entry name" value="LPLAT_AGPAT-like"/>
    <property type="match status" value="1"/>
</dbReference>
<dbReference type="Proteomes" id="UP001500755">
    <property type="component" value="Unassembled WGS sequence"/>
</dbReference>
<reference evidence="4 5" key="1">
    <citation type="journal article" date="2019" name="Int. J. Syst. Evol. Microbiol.">
        <title>The Global Catalogue of Microorganisms (GCM) 10K type strain sequencing project: providing services to taxonomists for standard genome sequencing and annotation.</title>
        <authorList>
            <consortium name="The Broad Institute Genomics Platform"/>
            <consortium name="The Broad Institute Genome Sequencing Center for Infectious Disease"/>
            <person name="Wu L."/>
            <person name="Ma J."/>
        </authorList>
    </citation>
    <scope>NUCLEOTIDE SEQUENCE [LARGE SCALE GENOMIC DNA]</scope>
    <source>
        <strain evidence="4 5">JCM 14546</strain>
    </source>
</reference>
<proteinExistence type="predicted"/>
<accession>A0ABN2TH91</accession>
<evidence type="ECO:0000256" key="1">
    <source>
        <dbReference type="ARBA" id="ARBA00022679"/>
    </source>
</evidence>
<name>A0ABN2TH91_9MICO</name>
<dbReference type="EMBL" id="BAAANO010000018">
    <property type="protein sequence ID" value="GAA2009187.1"/>
    <property type="molecule type" value="Genomic_DNA"/>
</dbReference>